<gene>
    <name evidence="2" type="ORF">G5V58_24145</name>
</gene>
<proteinExistence type="predicted"/>
<dbReference type="EMBL" id="CP049257">
    <property type="protein sequence ID" value="QIG41364.1"/>
    <property type="molecule type" value="Genomic_DNA"/>
</dbReference>
<accession>A0A6G6W814</accession>
<reference evidence="2 3" key="1">
    <citation type="submission" date="2020-02" db="EMBL/GenBank/DDBJ databases">
        <title>Full genome sequence of Nocardioides sp. R-3366.</title>
        <authorList>
            <person name="Im W.-T."/>
        </authorList>
    </citation>
    <scope>NUCLEOTIDE SEQUENCE [LARGE SCALE GENOMIC DNA]</scope>
    <source>
        <strain evidence="2 3">R-3366</strain>
    </source>
</reference>
<organism evidence="2 3">
    <name type="scientific">Nocardioides anomalus</name>
    <dbReference type="NCBI Taxonomy" id="2712223"/>
    <lineage>
        <taxon>Bacteria</taxon>
        <taxon>Bacillati</taxon>
        <taxon>Actinomycetota</taxon>
        <taxon>Actinomycetes</taxon>
        <taxon>Propionibacteriales</taxon>
        <taxon>Nocardioidaceae</taxon>
        <taxon>Nocardioides</taxon>
    </lineage>
</organism>
<dbReference type="RefSeq" id="WP_165227630.1">
    <property type="nucleotide sequence ID" value="NZ_CP049257.1"/>
</dbReference>
<evidence type="ECO:0000313" key="2">
    <source>
        <dbReference type="EMBL" id="QIG41364.1"/>
    </source>
</evidence>
<dbReference type="KEGG" id="nano:G5V58_24145"/>
<feature type="compositionally biased region" description="Low complexity" evidence="1">
    <location>
        <begin position="102"/>
        <end position="114"/>
    </location>
</feature>
<evidence type="ECO:0000313" key="3">
    <source>
        <dbReference type="Proteomes" id="UP000502996"/>
    </source>
</evidence>
<protein>
    <submittedName>
        <fullName evidence="2">Uncharacterized protein</fullName>
    </submittedName>
</protein>
<dbReference type="Proteomes" id="UP000502996">
    <property type="component" value="Chromosome"/>
</dbReference>
<evidence type="ECO:0000256" key="1">
    <source>
        <dbReference type="SAM" id="MobiDB-lite"/>
    </source>
</evidence>
<sequence length="150" mass="15486">MQIIVNGQSYTRWEDVPEAVRTQLAATLPDTDHNGVPDMLEGNLSGLSQLAGQAQTFTSVSVDGQPVSSLGQLPPEVQELLQKTLGLAQPGSVAAPPPAPGAAPAAPATPATGTPAPPLQPGQVMLNGVPTTPGDITEPRKPWWKRLFGG</sequence>
<feature type="region of interest" description="Disordered" evidence="1">
    <location>
        <begin position="88"/>
        <end position="140"/>
    </location>
</feature>
<name>A0A6G6W814_9ACTN</name>
<keyword evidence="3" id="KW-1185">Reference proteome</keyword>
<dbReference type="AlphaFoldDB" id="A0A6G6W814"/>